<dbReference type="EMBL" id="NTRR01000075">
    <property type="protein sequence ID" value="PFE08082.1"/>
    <property type="molecule type" value="Genomic_DNA"/>
</dbReference>
<protein>
    <submittedName>
        <fullName evidence="2">DUF1453 domain-containing protein</fullName>
    </submittedName>
</protein>
<feature type="transmembrane region" description="Helical" evidence="1">
    <location>
        <begin position="50"/>
        <end position="68"/>
    </location>
</feature>
<evidence type="ECO:0000256" key="1">
    <source>
        <dbReference type="SAM" id="Phobius"/>
    </source>
</evidence>
<dbReference type="Proteomes" id="UP000220032">
    <property type="component" value="Unassembled WGS sequence"/>
</dbReference>
<dbReference type="Pfam" id="PF07301">
    <property type="entry name" value="DUF1453"/>
    <property type="match status" value="1"/>
</dbReference>
<reference evidence="2 3" key="1">
    <citation type="submission" date="2017-09" db="EMBL/GenBank/DDBJ databases">
        <title>Large-scale bioinformatics analysis of Bacillus genomes uncovers conserved roles of natural products in bacterial physiology.</title>
        <authorList>
            <consortium name="Agbiome Team Llc"/>
            <person name="Bleich R.M."/>
            <person name="Grubbs K.J."/>
            <person name="Santa Maria K.C."/>
            <person name="Allen S.E."/>
            <person name="Farag S."/>
            <person name="Shank E.A."/>
            <person name="Bowers A."/>
        </authorList>
    </citation>
    <scope>NUCLEOTIDE SEQUENCE [LARGE SCALE GENOMIC DNA]</scope>
    <source>
        <strain evidence="2 3">AFS022681</strain>
    </source>
</reference>
<name>A0A2C1Q5E2_BACCE</name>
<keyword evidence="1" id="KW-0472">Membrane</keyword>
<feature type="transmembrane region" description="Helical" evidence="1">
    <location>
        <begin position="116"/>
        <end position="135"/>
    </location>
</feature>
<evidence type="ECO:0000313" key="3">
    <source>
        <dbReference type="Proteomes" id="UP000220032"/>
    </source>
</evidence>
<keyword evidence="1" id="KW-1133">Transmembrane helix</keyword>
<comment type="caution">
    <text evidence="2">The sequence shown here is derived from an EMBL/GenBank/DDBJ whole genome shotgun (WGS) entry which is preliminary data.</text>
</comment>
<feature type="transmembrane region" description="Helical" evidence="1">
    <location>
        <begin position="89"/>
        <end position="110"/>
    </location>
</feature>
<organism evidence="2 3">
    <name type="scientific">Bacillus cereus</name>
    <dbReference type="NCBI Taxonomy" id="1396"/>
    <lineage>
        <taxon>Bacteria</taxon>
        <taxon>Bacillati</taxon>
        <taxon>Bacillota</taxon>
        <taxon>Bacilli</taxon>
        <taxon>Bacillales</taxon>
        <taxon>Bacillaceae</taxon>
        <taxon>Bacillus</taxon>
        <taxon>Bacillus cereus group</taxon>
    </lineage>
</organism>
<accession>A0A2C1Q5E2</accession>
<gene>
    <name evidence="2" type="ORF">CN307_29350</name>
</gene>
<proteinExistence type="predicted"/>
<feature type="transmembrane region" description="Helical" evidence="1">
    <location>
        <begin position="28"/>
        <end position="44"/>
    </location>
</feature>
<dbReference type="RefSeq" id="WP_098343982.1">
    <property type="nucleotide sequence ID" value="NZ_NTRR01000075.1"/>
</dbReference>
<evidence type="ECO:0000313" key="2">
    <source>
        <dbReference type="EMBL" id="PFE08082.1"/>
    </source>
</evidence>
<sequence length="162" mass="18391">MDNTTGLIILILIILLQLKERELKVQRMWIALVLIAYYTFTHVFNDLTLIETSLFVVLLALGGIAGAVRGSTTIIRIDKNNGKVYTKNSYIALGIWIVVFILRFIVTYIFKGSSQYALGLVTNGVFCFIAASECLRRMILYLKAKSLMHSKHKVFLRIIFVV</sequence>
<dbReference type="AlphaFoldDB" id="A0A2C1Q5E2"/>
<keyword evidence="1" id="KW-0812">Transmembrane</keyword>
<dbReference type="InterPro" id="IPR058247">
    <property type="entry name" value="DUF1453"/>
</dbReference>